<keyword evidence="8" id="KW-0137">Centromere</keyword>
<accession>A0A665UMH3</accession>
<evidence type="ECO:0000256" key="5">
    <source>
        <dbReference type="ARBA" id="ARBA00022454"/>
    </source>
</evidence>
<reference evidence="12" key="2">
    <citation type="submission" date="2025-08" db="UniProtKB">
        <authorList>
            <consortium name="Ensembl"/>
        </authorList>
    </citation>
    <scope>IDENTIFICATION</scope>
</reference>
<dbReference type="GO" id="GO:0005634">
    <property type="term" value="C:nucleus"/>
    <property type="evidence" value="ECO:0007669"/>
    <property type="project" value="UniProtKB-SubCell"/>
</dbReference>
<gene>
    <name evidence="12" type="primary">cenpu</name>
</gene>
<comment type="similarity">
    <text evidence="3">Belongs to the CENP-U/AME1 family.</text>
</comment>
<dbReference type="AlphaFoldDB" id="A0A665UMH3"/>
<protein>
    <recommendedName>
        <fullName evidence="4">Centromere protein U</fullName>
    </recommendedName>
    <alternativeName>
        <fullName evidence="9">MLF1-interacting protein</fullName>
    </alternativeName>
</protein>
<evidence type="ECO:0000256" key="9">
    <source>
        <dbReference type="ARBA" id="ARBA00031456"/>
    </source>
</evidence>
<feature type="region of interest" description="Disordered" evidence="11">
    <location>
        <begin position="1"/>
        <end position="216"/>
    </location>
</feature>
<feature type="compositionally biased region" description="Basic and acidic residues" evidence="11">
    <location>
        <begin position="37"/>
        <end position="59"/>
    </location>
</feature>
<evidence type="ECO:0000256" key="8">
    <source>
        <dbReference type="ARBA" id="ARBA00023328"/>
    </source>
</evidence>
<dbReference type="GO" id="GO:0000775">
    <property type="term" value="C:chromosome, centromeric region"/>
    <property type="evidence" value="ECO:0007669"/>
    <property type="project" value="UniProtKB-SubCell"/>
</dbReference>
<keyword evidence="5" id="KW-0158">Chromosome</keyword>
<evidence type="ECO:0000256" key="11">
    <source>
        <dbReference type="SAM" id="MobiDB-lite"/>
    </source>
</evidence>
<keyword evidence="13" id="KW-1185">Reference proteome</keyword>
<evidence type="ECO:0000256" key="3">
    <source>
        <dbReference type="ARBA" id="ARBA00010440"/>
    </source>
</evidence>
<sequence length="387" mass="43963">MEEDLNVLEEEEVDKGKTGGKGIPEKLKTIPKKHRAAEKTKQIEPEKKRRSAARKEVKTRPVKGGKTKKKKGEAEEENTETNYSGIPQTSNQANLKQLVGKKPVKGTNAGKKSVERWMRKNIKSKRGSSRGKSSDAESQEVFETSQQRHIRVLSSDEEVDSDTSWTQTPKEPGVYNFYRTRQASSGSKSRKSSSGSTSGEAEEANRDKRKRKRHVGQGGTDLDVVLDAFLHFCDEYRESVESKAVKQSIDSFSSNVKEQLLEKISSYKELRGLKRENAKVGSLTRKKTQRLLDAKHELMRADRQISLLQKEKAELTSRLHDLKQSSALLNNIRELNQHYLDHRRNRPTEKETYGAFSLPALLLETKELLSAENQLRGINNHLEKILK</sequence>
<dbReference type="InParanoid" id="A0A665UMH3"/>
<feature type="compositionally biased region" description="Basic residues" evidence="11">
    <location>
        <begin position="119"/>
        <end position="129"/>
    </location>
</feature>
<proteinExistence type="inferred from homology"/>
<evidence type="ECO:0000313" key="12">
    <source>
        <dbReference type="Ensembl" id="ENSENLP00000020477.1"/>
    </source>
</evidence>
<dbReference type="PANTHER" id="PTHR32222">
    <property type="entry name" value="CENTROMERE PROTEIN U"/>
    <property type="match status" value="1"/>
</dbReference>
<evidence type="ECO:0000256" key="1">
    <source>
        <dbReference type="ARBA" id="ARBA00004123"/>
    </source>
</evidence>
<feature type="coiled-coil region" evidence="10">
    <location>
        <begin position="291"/>
        <end position="325"/>
    </location>
</feature>
<feature type="compositionally biased region" description="Acidic residues" evidence="11">
    <location>
        <begin position="1"/>
        <end position="13"/>
    </location>
</feature>
<evidence type="ECO:0000256" key="2">
    <source>
        <dbReference type="ARBA" id="ARBA00004584"/>
    </source>
</evidence>
<reference evidence="12" key="3">
    <citation type="submission" date="2025-09" db="UniProtKB">
        <authorList>
            <consortium name="Ensembl"/>
        </authorList>
    </citation>
    <scope>IDENTIFICATION</scope>
</reference>
<dbReference type="Proteomes" id="UP000472264">
    <property type="component" value="Chromosome 10"/>
</dbReference>
<evidence type="ECO:0000256" key="4">
    <source>
        <dbReference type="ARBA" id="ARBA00016402"/>
    </source>
</evidence>
<comment type="subcellular location">
    <subcellularLocation>
        <location evidence="2">Chromosome</location>
        <location evidence="2">Centromere</location>
    </subcellularLocation>
    <subcellularLocation>
        <location evidence="1">Nucleus</location>
    </subcellularLocation>
</comment>
<dbReference type="PANTHER" id="PTHR32222:SF1">
    <property type="entry name" value="CENTROMERE PROTEIN U"/>
    <property type="match status" value="1"/>
</dbReference>
<organism evidence="12 13">
    <name type="scientific">Echeneis naucrates</name>
    <name type="common">Live sharksucker</name>
    <dbReference type="NCBI Taxonomy" id="173247"/>
    <lineage>
        <taxon>Eukaryota</taxon>
        <taxon>Metazoa</taxon>
        <taxon>Chordata</taxon>
        <taxon>Craniata</taxon>
        <taxon>Vertebrata</taxon>
        <taxon>Euteleostomi</taxon>
        <taxon>Actinopterygii</taxon>
        <taxon>Neopterygii</taxon>
        <taxon>Teleostei</taxon>
        <taxon>Neoteleostei</taxon>
        <taxon>Acanthomorphata</taxon>
        <taxon>Carangaria</taxon>
        <taxon>Carangiformes</taxon>
        <taxon>Echeneidae</taxon>
        <taxon>Echeneis</taxon>
    </lineage>
</organism>
<evidence type="ECO:0000256" key="6">
    <source>
        <dbReference type="ARBA" id="ARBA00023054"/>
    </source>
</evidence>
<dbReference type="InterPro" id="IPR025214">
    <property type="entry name" value="CENP-U"/>
</dbReference>
<name>A0A665UMH3_ECHNA</name>
<evidence type="ECO:0000256" key="10">
    <source>
        <dbReference type="SAM" id="Coils"/>
    </source>
</evidence>
<keyword evidence="6 10" id="KW-0175">Coiled coil</keyword>
<feature type="compositionally biased region" description="Basic residues" evidence="11">
    <location>
        <begin position="60"/>
        <end position="71"/>
    </location>
</feature>
<evidence type="ECO:0000313" key="13">
    <source>
        <dbReference type="Proteomes" id="UP000472264"/>
    </source>
</evidence>
<evidence type="ECO:0000256" key="7">
    <source>
        <dbReference type="ARBA" id="ARBA00023242"/>
    </source>
</evidence>
<feature type="compositionally biased region" description="Polar residues" evidence="11">
    <location>
        <begin position="83"/>
        <end position="95"/>
    </location>
</feature>
<dbReference type="Pfam" id="PF13097">
    <property type="entry name" value="CENP-U"/>
    <property type="match status" value="1"/>
</dbReference>
<dbReference type="Ensembl" id="ENSENLT00000021202.1">
    <property type="protein sequence ID" value="ENSENLP00000020477.1"/>
    <property type="gene ID" value="ENSENLG00000009337.1"/>
</dbReference>
<keyword evidence="7" id="KW-0539">Nucleus</keyword>
<dbReference type="FunCoup" id="A0A665UMH3">
    <property type="interactions" value="661"/>
</dbReference>
<feature type="compositionally biased region" description="Low complexity" evidence="11">
    <location>
        <begin position="183"/>
        <end position="199"/>
    </location>
</feature>
<reference evidence="12" key="1">
    <citation type="submission" date="2021-04" db="EMBL/GenBank/DDBJ databases">
        <authorList>
            <consortium name="Wellcome Sanger Institute Data Sharing"/>
        </authorList>
    </citation>
    <scope>NUCLEOTIDE SEQUENCE [LARGE SCALE GENOMIC DNA]</scope>
</reference>